<gene>
    <name evidence="1" type="ORF">NKI81_16890</name>
</gene>
<keyword evidence="2" id="KW-1185">Reference proteome</keyword>
<reference evidence="1 2" key="1">
    <citation type="journal article" date="2024" name="Proc. Natl. Acad. Sci. U.S.A.">
        <title>The evolutionary genomics of adaptation to stress in wild rhizobium bacteria.</title>
        <authorList>
            <person name="Kehlet-Delgado H."/>
            <person name="Montoya A.P."/>
            <person name="Jensen K.T."/>
            <person name="Wendlandt C.E."/>
            <person name="Dexheimer C."/>
            <person name="Roberts M."/>
            <person name="Torres Martinez L."/>
            <person name="Friesen M.L."/>
            <person name="Griffitts J.S."/>
            <person name="Porter S.S."/>
        </authorList>
    </citation>
    <scope>NUCLEOTIDE SEQUENCE [LARGE SCALE GENOMIC DNA]</scope>
    <source>
        <strain evidence="1 2">M0468</strain>
    </source>
</reference>
<evidence type="ECO:0000313" key="2">
    <source>
        <dbReference type="Proteomes" id="UP001480082"/>
    </source>
</evidence>
<sequence length="233" mass="26154">MEFGWVLEYRDLLLHGAFLTCVLLAISVIFGFSLAIILAVSQVSDNAVSRWISKGYCTFFRGTPLLIQLWLIYYGLGSYLPYVPGLRTSFLWPVMREGLFFAALALTLNFAAYQGEILRGAMLAVPKGELEAARAVGMSARMVLRRIWLPRAIRIGLPTFAGEVVLQLKATPIVFSVTVMDLYGAAYKIRQDTLLVYEPLLFVTVFYVGLTFLITQVFQKMENAVPVQRRHGV</sequence>
<name>A0ACC6T0R1_9HYPH</name>
<proteinExistence type="predicted"/>
<dbReference type="EMBL" id="JAMYRI010000009">
    <property type="protein sequence ID" value="MER9285627.1"/>
    <property type="molecule type" value="Genomic_DNA"/>
</dbReference>
<accession>A0ACC6T0R1</accession>
<protein>
    <submittedName>
        <fullName evidence="1">ABC transporter permease</fullName>
    </submittedName>
</protein>
<dbReference type="Proteomes" id="UP001480082">
    <property type="component" value="Unassembled WGS sequence"/>
</dbReference>
<evidence type="ECO:0000313" key="1">
    <source>
        <dbReference type="EMBL" id="MER9285627.1"/>
    </source>
</evidence>
<organism evidence="1 2">
    <name type="scientific">Mesorhizobium australicum</name>
    <dbReference type="NCBI Taxonomy" id="536018"/>
    <lineage>
        <taxon>Bacteria</taxon>
        <taxon>Pseudomonadati</taxon>
        <taxon>Pseudomonadota</taxon>
        <taxon>Alphaproteobacteria</taxon>
        <taxon>Hyphomicrobiales</taxon>
        <taxon>Phyllobacteriaceae</taxon>
        <taxon>Mesorhizobium</taxon>
    </lineage>
</organism>
<comment type="caution">
    <text evidence="1">The sequence shown here is derived from an EMBL/GenBank/DDBJ whole genome shotgun (WGS) entry which is preliminary data.</text>
</comment>